<dbReference type="AlphaFoldDB" id="A0A834N0P1"/>
<dbReference type="Proteomes" id="UP000600918">
    <property type="component" value="Unassembled WGS sequence"/>
</dbReference>
<reference evidence="1" key="1">
    <citation type="journal article" date="2020" name="G3 (Bethesda)">
        <title>High-Quality Assemblies for Three Invasive Social Wasps from the &lt;i&gt;Vespula&lt;/i&gt; Genus.</title>
        <authorList>
            <person name="Harrop T.W.R."/>
            <person name="Guhlin J."/>
            <person name="McLaughlin G.M."/>
            <person name="Permina E."/>
            <person name="Stockwell P."/>
            <person name="Gilligan J."/>
            <person name="Le Lec M.F."/>
            <person name="Gruber M.A.M."/>
            <person name="Quinn O."/>
            <person name="Lovegrove M."/>
            <person name="Duncan E.J."/>
            <person name="Remnant E.J."/>
            <person name="Van Eeckhoven J."/>
            <person name="Graham B."/>
            <person name="Knapp R.A."/>
            <person name="Langford K.W."/>
            <person name="Kronenberg Z."/>
            <person name="Press M.O."/>
            <person name="Eacker S.M."/>
            <person name="Wilson-Rankin E.E."/>
            <person name="Purcell J."/>
            <person name="Lester P.J."/>
            <person name="Dearden P.K."/>
        </authorList>
    </citation>
    <scope>NUCLEOTIDE SEQUENCE</scope>
    <source>
        <strain evidence="1">Volc-1</strain>
    </source>
</reference>
<name>A0A834N0P1_VESPE</name>
<protein>
    <submittedName>
        <fullName evidence="1">Uncharacterized protein</fullName>
    </submittedName>
</protein>
<organism evidence="1 2">
    <name type="scientific">Vespula pensylvanica</name>
    <name type="common">Western yellow jacket</name>
    <name type="synonym">Wasp</name>
    <dbReference type="NCBI Taxonomy" id="30213"/>
    <lineage>
        <taxon>Eukaryota</taxon>
        <taxon>Metazoa</taxon>
        <taxon>Ecdysozoa</taxon>
        <taxon>Arthropoda</taxon>
        <taxon>Hexapoda</taxon>
        <taxon>Insecta</taxon>
        <taxon>Pterygota</taxon>
        <taxon>Neoptera</taxon>
        <taxon>Endopterygota</taxon>
        <taxon>Hymenoptera</taxon>
        <taxon>Apocrita</taxon>
        <taxon>Aculeata</taxon>
        <taxon>Vespoidea</taxon>
        <taxon>Vespidae</taxon>
        <taxon>Vespinae</taxon>
        <taxon>Vespula</taxon>
    </lineage>
</organism>
<evidence type="ECO:0000313" key="2">
    <source>
        <dbReference type="Proteomes" id="UP000600918"/>
    </source>
</evidence>
<keyword evidence="2" id="KW-1185">Reference proteome</keyword>
<accession>A0A834N0P1</accession>
<dbReference type="EMBL" id="JACSDY010000022">
    <property type="protein sequence ID" value="KAF7392117.1"/>
    <property type="molecule type" value="Genomic_DNA"/>
</dbReference>
<evidence type="ECO:0000313" key="1">
    <source>
        <dbReference type="EMBL" id="KAF7392117.1"/>
    </source>
</evidence>
<proteinExistence type="predicted"/>
<sequence length="158" mass="18024">MARGRESTSTGLLREKKKNPLIEVINQAGRVQVLLRPIILYVTSHLAKLRARGVLWHTNTKSFPSPLVLALRAFSVVCEKVVYLRVVYRTEKVLKRRERSLVLLREDSSAVKGYYAGGCVATTPTLMPTPTPTPTPRILKPRYAVLRFRDNFRERHSL</sequence>
<gene>
    <name evidence="1" type="ORF">H0235_017116</name>
</gene>
<comment type="caution">
    <text evidence="1">The sequence shown here is derived from an EMBL/GenBank/DDBJ whole genome shotgun (WGS) entry which is preliminary data.</text>
</comment>